<dbReference type="SUPFAM" id="SSF53062">
    <property type="entry name" value="PTS system fructose IIA component-like"/>
    <property type="match status" value="1"/>
</dbReference>
<dbReference type="NCBIfam" id="TIGR02364">
    <property type="entry name" value="dha_pts"/>
    <property type="match status" value="1"/>
</dbReference>
<reference evidence="7 8" key="1">
    <citation type="submission" date="2023-07" db="EMBL/GenBank/DDBJ databases">
        <title>Genomic Encyclopedia of Type Strains, Phase IV (KMG-IV): sequencing the most valuable type-strain genomes for metagenomic binning, comparative biology and taxonomic classification.</title>
        <authorList>
            <person name="Goeker M."/>
        </authorList>
    </citation>
    <scope>NUCLEOTIDE SEQUENCE [LARGE SCALE GENOMIC DNA]</scope>
    <source>
        <strain evidence="7 8">DSM 16980</strain>
    </source>
</reference>
<dbReference type="GO" id="GO:0016301">
    <property type="term" value="F:kinase activity"/>
    <property type="evidence" value="ECO:0007669"/>
    <property type="project" value="UniProtKB-KW"/>
</dbReference>
<feature type="domain" description="PTS EIIA type-4" evidence="6">
    <location>
        <begin position="1"/>
        <end position="130"/>
    </location>
</feature>
<comment type="function">
    <text evidence="2">Component of the dihydroxyacetone kinase complex, which is responsible for the phosphoenolpyruvate (PEP)-dependent phosphorylation of dihydroxyacetone. DhaM serves as the phosphoryl donor. Is phosphorylated by phosphoenolpyruvate in an EI- and HPr-dependent reaction, and a phosphorelay system on histidine residues finally leads to phosphoryl transfer to DhaL and dihydroxyacetone.</text>
</comment>
<evidence type="ECO:0000256" key="1">
    <source>
        <dbReference type="ARBA" id="ARBA00001113"/>
    </source>
</evidence>
<evidence type="ECO:0000259" key="6">
    <source>
        <dbReference type="PROSITE" id="PS51096"/>
    </source>
</evidence>
<dbReference type="RefSeq" id="WP_196605884.1">
    <property type="nucleotide sequence ID" value="NZ_CP116940.1"/>
</dbReference>
<comment type="subunit">
    <text evidence="5">Homodimer. The dihydroxyacetone kinase complex is composed of a homodimer of DhaM, a homodimer of DhaK and the subunit DhaL.</text>
</comment>
<comment type="catalytic activity">
    <reaction evidence="1">
        <text>dihydroxyacetone + phosphoenolpyruvate = dihydroxyacetone phosphate + pyruvate</text>
        <dbReference type="Rhea" id="RHEA:18381"/>
        <dbReference type="ChEBI" id="CHEBI:15361"/>
        <dbReference type="ChEBI" id="CHEBI:16016"/>
        <dbReference type="ChEBI" id="CHEBI:57642"/>
        <dbReference type="ChEBI" id="CHEBI:58702"/>
        <dbReference type="EC" id="2.7.1.121"/>
    </reaction>
</comment>
<sequence length="130" mass="13194">MVGIVIVSHSVKIAEGVKELALQMAKGHPVFTAGGTADGGIGTDPIRIQEAMEAANSGDGVVVMADLGSAVMSVGLAKEMLDPDLAEVVKLANAPIVEGAIAATVEASMGSSLEKVLQTAHDARNMDKID</sequence>
<proteinExistence type="predicted"/>
<dbReference type="InterPro" id="IPR036662">
    <property type="entry name" value="PTS_EIIA_man-typ_sf"/>
</dbReference>
<evidence type="ECO:0000256" key="5">
    <source>
        <dbReference type="ARBA" id="ARBA00046577"/>
    </source>
</evidence>
<dbReference type="InterPro" id="IPR012844">
    <property type="entry name" value="DhaM_N"/>
</dbReference>
<comment type="caution">
    <text evidence="7">The sequence shown here is derived from an EMBL/GenBank/DDBJ whole genome shotgun (WGS) entry which is preliminary data.</text>
</comment>
<evidence type="ECO:0000256" key="4">
    <source>
        <dbReference type="ARBA" id="ARBA00022679"/>
    </source>
</evidence>
<protein>
    <recommendedName>
        <fullName evidence="3">phosphoenolpyruvate--glycerone phosphotransferase</fullName>
        <ecNumber evidence="3">2.7.1.121</ecNumber>
    </recommendedName>
</protein>
<dbReference type="EMBL" id="JAUSUE010000001">
    <property type="protein sequence ID" value="MDQ0202376.1"/>
    <property type="molecule type" value="Genomic_DNA"/>
</dbReference>
<dbReference type="PROSITE" id="PS51096">
    <property type="entry name" value="PTS_EIIA_TYPE_4"/>
    <property type="match status" value="1"/>
</dbReference>
<evidence type="ECO:0000256" key="3">
    <source>
        <dbReference type="ARBA" id="ARBA00012095"/>
    </source>
</evidence>
<keyword evidence="4" id="KW-0808">Transferase</keyword>
<evidence type="ECO:0000313" key="7">
    <source>
        <dbReference type="EMBL" id="MDQ0202376.1"/>
    </source>
</evidence>
<dbReference type="Gene3D" id="3.40.50.510">
    <property type="entry name" value="Phosphotransferase system, mannose-type IIA component"/>
    <property type="match status" value="1"/>
</dbReference>
<dbReference type="Proteomes" id="UP001239167">
    <property type="component" value="Unassembled WGS sequence"/>
</dbReference>
<evidence type="ECO:0000256" key="2">
    <source>
        <dbReference type="ARBA" id="ARBA00002788"/>
    </source>
</evidence>
<keyword evidence="8" id="KW-1185">Reference proteome</keyword>
<dbReference type="PANTHER" id="PTHR38594">
    <property type="entry name" value="PEP-DEPENDENT DIHYDROXYACETONE KINASE, PHOSPHORYL DONOR SUBUNIT DHAM"/>
    <property type="match status" value="1"/>
</dbReference>
<dbReference type="InterPro" id="IPR004701">
    <property type="entry name" value="PTS_EIIA_man-typ"/>
</dbReference>
<dbReference type="InterPro" id="IPR039643">
    <property type="entry name" value="DhaM"/>
</dbReference>
<name>A0ABT9Y3R8_9FIRM</name>
<dbReference type="EC" id="2.7.1.121" evidence="3"/>
<organism evidence="7 8">
    <name type="scientific">Pectinatus haikarae</name>
    <dbReference type="NCBI Taxonomy" id="349096"/>
    <lineage>
        <taxon>Bacteria</taxon>
        <taxon>Bacillati</taxon>
        <taxon>Bacillota</taxon>
        <taxon>Negativicutes</taxon>
        <taxon>Selenomonadales</taxon>
        <taxon>Selenomonadaceae</taxon>
        <taxon>Pectinatus</taxon>
    </lineage>
</organism>
<dbReference type="Pfam" id="PF03610">
    <property type="entry name" value="EIIA-man"/>
    <property type="match status" value="1"/>
</dbReference>
<evidence type="ECO:0000313" key="8">
    <source>
        <dbReference type="Proteomes" id="UP001239167"/>
    </source>
</evidence>
<keyword evidence="7" id="KW-0418">Kinase</keyword>
<dbReference type="PANTHER" id="PTHR38594:SF1">
    <property type="entry name" value="PEP-DEPENDENT DIHYDROXYACETONE KINASE, PHOSPHORYL DONOR SUBUNIT DHAM"/>
    <property type="match status" value="1"/>
</dbReference>
<accession>A0ABT9Y3R8</accession>
<gene>
    <name evidence="7" type="ORF">J2S01_000061</name>
</gene>